<evidence type="ECO:0000313" key="1">
    <source>
        <dbReference type="EMBL" id="CAB4647785.1"/>
    </source>
</evidence>
<dbReference type="PANTHER" id="PTHR38657:SF1">
    <property type="entry name" value="SLR1343 PROTEIN"/>
    <property type="match status" value="1"/>
</dbReference>
<dbReference type="Gene3D" id="1.10.579.10">
    <property type="entry name" value="DNA Cyclobutane Dipyrimidine Photolyase, subunit A, domain 3"/>
    <property type="match status" value="1"/>
</dbReference>
<dbReference type="InterPro" id="IPR007357">
    <property type="entry name" value="PhrB-like"/>
</dbReference>
<name>A0A6J6KI47_9ZZZZ</name>
<protein>
    <submittedName>
        <fullName evidence="1">Unannotated protein</fullName>
    </submittedName>
</protein>
<dbReference type="InterPro" id="IPR014729">
    <property type="entry name" value="Rossmann-like_a/b/a_fold"/>
</dbReference>
<dbReference type="Gene3D" id="3.40.50.620">
    <property type="entry name" value="HUPs"/>
    <property type="match status" value="1"/>
</dbReference>
<dbReference type="SUPFAM" id="SSF48173">
    <property type="entry name" value="Cryptochrome/photolyase FAD-binding domain"/>
    <property type="match status" value="1"/>
</dbReference>
<dbReference type="InterPro" id="IPR036134">
    <property type="entry name" value="Crypto/Photolyase_FAD-like_sf"/>
</dbReference>
<proteinExistence type="predicted"/>
<dbReference type="Gene3D" id="1.25.40.80">
    <property type="match status" value="1"/>
</dbReference>
<dbReference type="PANTHER" id="PTHR38657">
    <property type="entry name" value="SLR1343 PROTEIN"/>
    <property type="match status" value="1"/>
</dbReference>
<dbReference type="InterPro" id="IPR052551">
    <property type="entry name" value="UV-DNA_repair_photolyase"/>
</dbReference>
<organism evidence="1">
    <name type="scientific">freshwater metagenome</name>
    <dbReference type="NCBI Taxonomy" id="449393"/>
    <lineage>
        <taxon>unclassified sequences</taxon>
        <taxon>metagenomes</taxon>
        <taxon>ecological metagenomes</taxon>
    </lineage>
</organism>
<dbReference type="Pfam" id="PF04244">
    <property type="entry name" value="DPRP"/>
    <property type="match status" value="1"/>
</dbReference>
<dbReference type="EMBL" id="CAEZWA010000126">
    <property type="protein sequence ID" value="CAB4647785.1"/>
    <property type="molecule type" value="Genomic_DNA"/>
</dbReference>
<dbReference type="AlphaFoldDB" id="A0A6J6KI47"/>
<dbReference type="Gene3D" id="1.10.10.1710">
    <property type="entry name" value="Deoxyribodipyrimidine photolyase-related"/>
    <property type="match status" value="1"/>
</dbReference>
<reference evidence="1" key="1">
    <citation type="submission" date="2020-05" db="EMBL/GenBank/DDBJ databases">
        <authorList>
            <person name="Chiriac C."/>
            <person name="Salcher M."/>
            <person name="Ghai R."/>
            <person name="Kavagutti S V."/>
        </authorList>
    </citation>
    <scope>NUCLEOTIDE SEQUENCE</scope>
</reference>
<accession>A0A6J6KI47</accession>
<sequence>MGQGLGQCEVLLREVQEVSNPQRILLIPFDHLNAKRGVLKSANPKTDLIVLIQSERMCSGRNWHPERLFFLISSARHFAAELEQAGFQVKYQKAENTSLGLKKIQKEFPGVKVFAAEPSSFKQFAQLKELGVEFIENDFFLTSRTLFNQWASSQKTFVMENFYRAQRNRLDVLITNGKPEQDRWNFDAENRLPPPKEYSWPKRLTHQRDEIDQEVAKELNYEPTDTWATTRAGALKQLQHFIKFNLAGFGPYEDAVTLDEWSLHHSLLSPYLNNGLLTADEVVDAAIKKYRKGEAPIESVEAFVRQVIGWREYINGMYWFLGEDYRNLNGLQAKKKLLPVFTDSTKTKMNCVQKVVEQVETRAWTHHIPRLMILSNLALITGTNPQAFLDWMRENFVDASDWVMVLNIIGMGVHADSGKLMTKPYAAGGAYISRMTQYCKGCAYDPKKRVGDDACPFTTLYWDFLDRHKDQFSKNHRMFQQINGLKRLSDLPELRQRAQQVLTGLDKGTV</sequence>
<gene>
    <name evidence="1" type="ORF">UFOPK2165_00707</name>
</gene>